<accession>A0AA39QV89</accession>
<keyword evidence="3" id="KW-1185">Reference proteome</keyword>
<feature type="compositionally biased region" description="Polar residues" evidence="1">
    <location>
        <begin position="247"/>
        <end position="276"/>
    </location>
</feature>
<dbReference type="EMBL" id="JAFEKC020000020">
    <property type="protein sequence ID" value="KAK0508700.1"/>
    <property type="molecule type" value="Genomic_DNA"/>
</dbReference>
<feature type="compositionally biased region" description="Basic and acidic residues" evidence="1">
    <location>
        <begin position="186"/>
        <end position="199"/>
    </location>
</feature>
<proteinExistence type="predicted"/>
<feature type="compositionally biased region" description="Low complexity" evidence="1">
    <location>
        <begin position="21"/>
        <end position="37"/>
    </location>
</feature>
<dbReference type="Proteomes" id="UP001166286">
    <property type="component" value="Unassembled WGS sequence"/>
</dbReference>
<sequence length="496" mass="54448">MAPKKETMSLTTVMMTPMHTSPSPRSRPQSAASSRDSPISKGGLIKPTPKTVDVPASASHGERPYAPVLPPATDSHERETVEALVGLASTSRQSPATAALTSSFSAVNVASTHNGHHDSYMGNSSEHDHSCNISCQAIRSYDYPANTAHTAGLRKDIRSKDGSSSRARRRRRSNSPGIESPRGHRKPYDGHILKKDTVVGDKPQPPRASSPQNYLQVPQKDAHSVPQKIESKQHHRSQRQRQHLPPQDQSVSPRSQQALPSRSQQPTVHHAQQTNEPRMPNIPPPRTYTADVDGLTVLRHTVSAECVQAAANILDRGMKAIKTDPTFKVFDLPVEAFRVRDEFMEKGYRGLRDFHPPSFEHLKPPVSTVVYEYLPAADPGHATYSTVRTARPELVYVMVALTALHFNNGLITLLAGSHGNKALNRTPVNKWDPFQDVLHPGDALIWRGDLNWLTSPHGGGRAVRDKSIPWLREPSLIRVVDDNDIPTGSAGQEASG</sequence>
<comment type="caution">
    <text evidence="2">The sequence shown here is derived from an EMBL/GenBank/DDBJ whole genome shotgun (WGS) entry which is preliminary data.</text>
</comment>
<feature type="compositionally biased region" description="Basic and acidic residues" evidence="1">
    <location>
        <begin position="153"/>
        <end position="163"/>
    </location>
</feature>
<dbReference type="AlphaFoldDB" id="A0AA39QV89"/>
<evidence type="ECO:0000313" key="3">
    <source>
        <dbReference type="Proteomes" id="UP001166286"/>
    </source>
</evidence>
<feature type="region of interest" description="Disordered" evidence="1">
    <location>
        <begin position="152"/>
        <end position="290"/>
    </location>
</feature>
<reference evidence="2" key="1">
    <citation type="submission" date="2023-03" db="EMBL/GenBank/DDBJ databases">
        <title>Complete genome of Cladonia borealis.</title>
        <authorList>
            <person name="Park H."/>
        </authorList>
    </citation>
    <scope>NUCLEOTIDE SEQUENCE</scope>
    <source>
        <strain evidence="2">ANT050790</strain>
    </source>
</reference>
<protein>
    <submittedName>
        <fullName evidence="2">Uncharacterized protein</fullName>
    </submittedName>
</protein>
<evidence type="ECO:0000256" key="1">
    <source>
        <dbReference type="SAM" id="MobiDB-lite"/>
    </source>
</evidence>
<gene>
    <name evidence="2" type="ORF">JMJ35_008976</name>
</gene>
<organism evidence="2 3">
    <name type="scientific">Cladonia borealis</name>
    <dbReference type="NCBI Taxonomy" id="184061"/>
    <lineage>
        <taxon>Eukaryota</taxon>
        <taxon>Fungi</taxon>
        <taxon>Dikarya</taxon>
        <taxon>Ascomycota</taxon>
        <taxon>Pezizomycotina</taxon>
        <taxon>Lecanoromycetes</taxon>
        <taxon>OSLEUM clade</taxon>
        <taxon>Lecanoromycetidae</taxon>
        <taxon>Lecanorales</taxon>
        <taxon>Lecanorineae</taxon>
        <taxon>Cladoniaceae</taxon>
        <taxon>Cladonia</taxon>
    </lineage>
</organism>
<feature type="compositionally biased region" description="Polar residues" evidence="1">
    <location>
        <begin position="8"/>
        <end position="20"/>
    </location>
</feature>
<name>A0AA39QV89_9LECA</name>
<feature type="region of interest" description="Disordered" evidence="1">
    <location>
        <begin position="1"/>
        <end position="78"/>
    </location>
</feature>
<feature type="compositionally biased region" description="Basic residues" evidence="1">
    <location>
        <begin position="233"/>
        <end position="242"/>
    </location>
</feature>
<evidence type="ECO:0000313" key="2">
    <source>
        <dbReference type="EMBL" id="KAK0508700.1"/>
    </source>
</evidence>